<protein>
    <submittedName>
        <fullName evidence="1">Uncharacterized protein</fullName>
    </submittedName>
</protein>
<keyword evidence="2" id="KW-1185">Reference proteome</keyword>
<proteinExistence type="predicted"/>
<gene>
    <name evidence="1" type="ORF">CJ030_MR5G003245</name>
</gene>
<name>A0A6A1VP36_9ROSI</name>
<evidence type="ECO:0000313" key="1">
    <source>
        <dbReference type="EMBL" id="KAB1214435.1"/>
    </source>
</evidence>
<reference evidence="1 2" key="1">
    <citation type="journal article" date="2019" name="Plant Biotechnol. J.">
        <title>The red bayberry genome and genetic basis of sex determination.</title>
        <authorList>
            <person name="Jia H.M."/>
            <person name="Jia H.J."/>
            <person name="Cai Q.L."/>
            <person name="Wang Y."/>
            <person name="Zhao H.B."/>
            <person name="Yang W.F."/>
            <person name="Wang G.Y."/>
            <person name="Li Y.H."/>
            <person name="Zhan D.L."/>
            <person name="Shen Y.T."/>
            <person name="Niu Q.F."/>
            <person name="Chang L."/>
            <person name="Qiu J."/>
            <person name="Zhao L."/>
            <person name="Xie H.B."/>
            <person name="Fu W.Y."/>
            <person name="Jin J."/>
            <person name="Li X.W."/>
            <person name="Jiao Y."/>
            <person name="Zhou C.C."/>
            <person name="Tu T."/>
            <person name="Chai C.Y."/>
            <person name="Gao J.L."/>
            <person name="Fan L.J."/>
            <person name="van de Weg E."/>
            <person name="Wang J.Y."/>
            <person name="Gao Z.S."/>
        </authorList>
    </citation>
    <scope>NUCLEOTIDE SEQUENCE [LARGE SCALE GENOMIC DNA]</scope>
    <source>
        <tissue evidence="1">Leaves</tissue>
    </source>
</reference>
<dbReference type="Proteomes" id="UP000516437">
    <property type="component" value="Chromosome 5"/>
</dbReference>
<comment type="caution">
    <text evidence="1">The sequence shown here is derived from an EMBL/GenBank/DDBJ whole genome shotgun (WGS) entry which is preliminary data.</text>
</comment>
<dbReference type="EMBL" id="RXIC02000023">
    <property type="protein sequence ID" value="KAB1214435.1"/>
    <property type="molecule type" value="Genomic_DNA"/>
</dbReference>
<dbReference type="AlphaFoldDB" id="A0A6A1VP36"/>
<sequence>MDEGKQSNRDLGFFDLARNTTQNSLCRLMVLSPSLLHDRTYSPLPFSSFLSGFAHKDNGELIKNLNIFTT</sequence>
<organism evidence="1 2">
    <name type="scientific">Morella rubra</name>
    <name type="common">Chinese bayberry</name>
    <dbReference type="NCBI Taxonomy" id="262757"/>
    <lineage>
        <taxon>Eukaryota</taxon>
        <taxon>Viridiplantae</taxon>
        <taxon>Streptophyta</taxon>
        <taxon>Embryophyta</taxon>
        <taxon>Tracheophyta</taxon>
        <taxon>Spermatophyta</taxon>
        <taxon>Magnoliopsida</taxon>
        <taxon>eudicotyledons</taxon>
        <taxon>Gunneridae</taxon>
        <taxon>Pentapetalae</taxon>
        <taxon>rosids</taxon>
        <taxon>fabids</taxon>
        <taxon>Fagales</taxon>
        <taxon>Myricaceae</taxon>
        <taxon>Morella</taxon>
    </lineage>
</organism>
<evidence type="ECO:0000313" key="2">
    <source>
        <dbReference type="Proteomes" id="UP000516437"/>
    </source>
</evidence>
<accession>A0A6A1VP36</accession>